<dbReference type="Gene3D" id="6.10.250.490">
    <property type="match status" value="1"/>
</dbReference>
<feature type="domain" description="PAS" evidence="8">
    <location>
        <begin position="558"/>
        <end position="628"/>
    </location>
</feature>
<dbReference type="SUPFAM" id="SSF47384">
    <property type="entry name" value="Homodimeric domain of signal transducing histidine kinase"/>
    <property type="match status" value="1"/>
</dbReference>
<organism evidence="10 11">
    <name type="scientific">Desulfonatronum thiosulfatophilum</name>
    <dbReference type="NCBI Taxonomy" id="617002"/>
    <lineage>
        <taxon>Bacteria</taxon>
        <taxon>Pseudomonadati</taxon>
        <taxon>Thermodesulfobacteriota</taxon>
        <taxon>Desulfovibrionia</taxon>
        <taxon>Desulfovibrionales</taxon>
        <taxon>Desulfonatronaceae</taxon>
        <taxon>Desulfonatronum</taxon>
    </lineage>
</organism>
<dbReference type="FunFam" id="3.30.565.10:FF:000006">
    <property type="entry name" value="Sensor histidine kinase WalK"/>
    <property type="match status" value="1"/>
</dbReference>
<feature type="transmembrane region" description="Helical" evidence="6">
    <location>
        <begin position="190"/>
        <end position="207"/>
    </location>
</feature>
<dbReference type="PRINTS" id="PR00344">
    <property type="entry name" value="BCTRLSENSOR"/>
</dbReference>
<dbReference type="Pfam" id="PF00512">
    <property type="entry name" value="HisKA"/>
    <property type="match status" value="1"/>
</dbReference>
<dbReference type="Pfam" id="PF02518">
    <property type="entry name" value="HATPase_c"/>
    <property type="match status" value="1"/>
</dbReference>
<dbReference type="InterPro" id="IPR003661">
    <property type="entry name" value="HisK_dim/P_dom"/>
</dbReference>
<dbReference type="PROSITE" id="PS50113">
    <property type="entry name" value="PAC"/>
    <property type="match status" value="3"/>
</dbReference>
<evidence type="ECO:0000256" key="4">
    <source>
        <dbReference type="ARBA" id="ARBA00022679"/>
    </source>
</evidence>
<dbReference type="SMART" id="SM00387">
    <property type="entry name" value="HATPase_c"/>
    <property type="match status" value="1"/>
</dbReference>
<keyword evidence="6" id="KW-0472">Membrane</keyword>
<dbReference type="InterPro" id="IPR000014">
    <property type="entry name" value="PAS"/>
</dbReference>
<comment type="catalytic activity">
    <reaction evidence="1">
        <text>ATP + protein L-histidine = ADP + protein N-phospho-L-histidine.</text>
        <dbReference type="EC" id="2.7.13.3"/>
    </reaction>
</comment>
<evidence type="ECO:0000259" key="9">
    <source>
        <dbReference type="PROSITE" id="PS50113"/>
    </source>
</evidence>
<sequence length="931" mass="104566">MSSAKEAMSHFNMSRLLGPGKGRRLGLLTAITLPILVVLLTLQDSRTVYYSPFLLQTATFLFIIIPCGIMAILFARIYLRQGQPSVLALGGGVVAFGIANVLTSFYSAFGLGANDIVTVHNISTLAFAASCFVSTHQRLQSGSYSQGGAKFSLLALVYTSMLLLPLLVYWASLSGNLPTFFVQGEGPTRIRQLVLTTALVLFVVALKEQYSVYRRIRSVFGYWFLLGLVLIITALICFGLMYAVHTPLSWLGRISQIFGFGFILAGVLATYRDSREGRQSVEDALQSFLSANTGYRLLVENSSDLIARLNLEMRLSYVNPSIERLTGLPASQLLHRTLAEAGLKGETLRRLESTAHKALEEGVEQTAEIAFATRDGSYVHHCRFMPERNDRGRIWGVVLVGRDITQRANLEKELQQAKIKAELRASELDAALDALAEGVVIYGLDEKIKRMNPAAEHLLQYDPRTREADLASRLAMLRASLPGGGLVTSDDASIRRAARGETVRSKELLVYLKGDDQPHFISVNAAPIRMPNDEQIGIIATFIDITERKRIEQALRESEERFRTLADNMSQLAWMADEKGFIFWYNRRWYVYTGTTFEETQGMGWRKVHHPEHVDRVVESASHSISTGEEWEDTFPLRGKDGQYCWFLSRAVPIRDDQGRIVRWFGTNTDITELLEKERQLETALAERDRFFSIIAHDLRSPFMGFLVFIKMLTERVDKLSLNEIQRLSHDMQESAENLHRLLENLLEWALAQRGEIAYEPGRCDLAEMVDRNIEFIKMVALQKDVEFQSEIPEGLSVLVDKHMLDTILRNLFTNAVKFSSNAGKVHVRADSNEDFVTVSVKDNGIGMDEETLSNLLRLDKMRSRKGTGGEKGTGLGLLLCKEFIEKHGGRIWVNSKAGKGTTIYFTLPAYADDQVTDEATLDHERTGPMF</sequence>
<dbReference type="AlphaFoldDB" id="A0A1G6A9X2"/>
<dbReference type="InterPro" id="IPR036890">
    <property type="entry name" value="HATPase_C_sf"/>
</dbReference>
<dbReference type="FunFam" id="3.30.450.20:FF:000099">
    <property type="entry name" value="Sensory box sensor histidine kinase"/>
    <property type="match status" value="1"/>
</dbReference>
<keyword evidence="4" id="KW-0808">Transferase</keyword>
<evidence type="ECO:0000256" key="5">
    <source>
        <dbReference type="ARBA" id="ARBA00022777"/>
    </source>
</evidence>
<evidence type="ECO:0000313" key="11">
    <source>
        <dbReference type="Proteomes" id="UP000198771"/>
    </source>
</evidence>
<dbReference type="Pfam" id="PF08448">
    <property type="entry name" value="PAS_4"/>
    <property type="match status" value="2"/>
</dbReference>
<dbReference type="InterPro" id="IPR004358">
    <property type="entry name" value="Sig_transdc_His_kin-like_C"/>
</dbReference>
<dbReference type="CDD" id="cd00082">
    <property type="entry name" value="HisKA"/>
    <property type="match status" value="1"/>
</dbReference>
<protein>
    <recommendedName>
        <fullName evidence="2">histidine kinase</fullName>
        <ecNumber evidence="2">2.7.13.3</ecNumber>
    </recommendedName>
</protein>
<keyword evidence="11" id="KW-1185">Reference proteome</keyword>
<gene>
    <name evidence="10" type="ORF">SAMN05660653_00273</name>
</gene>
<proteinExistence type="predicted"/>
<dbReference type="InterPro" id="IPR013656">
    <property type="entry name" value="PAS_4"/>
</dbReference>
<dbReference type="SMART" id="SM00086">
    <property type="entry name" value="PAC"/>
    <property type="match status" value="3"/>
</dbReference>
<evidence type="ECO:0000256" key="3">
    <source>
        <dbReference type="ARBA" id="ARBA00022553"/>
    </source>
</evidence>
<dbReference type="InterPro" id="IPR036097">
    <property type="entry name" value="HisK_dim/P_sf"/>
</dbReference>
<reference evidence="10 11" key="1">
    <citation type="submission" date="2016-10" db="EMBL/GenBank/DDBJ databases">
        <authorList>
            <person name="de Groot N.N."/>
        </authorList>
    </citation>
    <scope>NUCLEOTIDE SEQUENCE [LARGE SCALE GENOMIC DNA]</scope>
    <source>
        <strain evidence="10 11">ASO4-2</strain>
    </source>
</reference>
<dbReference type="Gene3D" id="3.30.565.10">
    <property type="entry name" value="Histidine kinase-like ATPase, C-terminal domain"/>
    <property type="match status" value="1"/>
</dbReference>
<dbReference type="Gene3D" id="3.30.450.20">
    <property type="entry name" value="PAS domain"/>
    <property type="match status" value="3"/>
</dbReference>
<dbReference type="InterPro" id="IPR003594">
    <property type="entry name" value="HATPase_dom"/>
</dbReference>
<dbReference type="EC" id="2.7.13.3" evidence="2"/>
<dbReference type="EMBL" id="FMXO01000001">
    <property type="protein sequence ID" value="SDB05228.1"/>
    <property type="molecule type" value="Genomic_DNA"/>
</dbReference>
<dbReference type="CDD" id="cd00075">
    <property type="entry name" value="HATPase"/>
    <property type="match status" value="1"/>
</dbReference>
<evidence type="ECO:0000256" key="2">
    <source>
        <dbReference type="ARBA" id="ARBA00012438"/>
    </source>
</evidence>
<feature type="domain" description="PAC" evidence="9">
    <location>
        <begin position="365"/>
        <end position="416"/>
    </location>
</feature>
<dbReference type="SMART" id="SM00091">
    <property type="entry name" value="PAS"/>
    <property type="match status" value="3"/>
</dbReference>
<dbReference type="InterPro" id="IPR052162">
    <property type="entry name" value="Sensor_kinase/Photoreceptor"/>
</dbReference>
<dbReference type="NCBIfam" id="TIGR00229">
    <property type="entry name" value="sensory_box"/>
    <property type="match status" value="2"/>
</dbReference>
<dbReference type="PROSITE" id="PS50112">
    <property type="entry name" value="PAS"/>
    <property type="match status" value="2"/>
</dbReference>
<dbReference type="Pfam" id="PF08447">
    <property type="entry name" value="PAS_3"/>
    <property type="match status" value="1"/>
</dbReference>
<feature type="transmembrane region" description="Helical" evidence="6">
    <location>
        <begin position="25"/>
        <end position="42"/>
    </location>
</feature>
<dbReference type="SUPFAM" id="SSF55785">
    <property type="entry name" value="PYP-like sensor domain (PAS domain)"/>
    <property type="match status" value="3"/>
</dbReference>
<dbReference type="PANTHER" id="PTHR43304">
    <property type="entry name" value="PHYTOCHROME-LIKE PROTEIN CPH1"/>
    <property type="match status" value="1"/>
</dbReference>
<evidence type="ECO:0000313" key="10">
    <source>
        <dbReference type="EMBL" id="SDB05228.1"/>
    </source>
</evidence>
<dbReference type="Gene3D" id="1.10.287.130">
    <property type="match status" value="1"/>
</dbReference>
<dbReference type="InterPro" id="IPR035965">
    <property type="entry name" value="PAS-like_dom_sf"/>
</dbReference>
<dbReference type="OrthoDB" id="9762798at2"/>
<dbReference type="SUPFAM" id="SSF55874">
    <property type="entry name" value="ATPase domain of HSP90 chaperone/DNA topoisomerase II/histidine kinase"/>
    <property type="match status" value="1"/>
</dbReference>
<dbReference type="GO" id="GO:0000155">
    <property type="term" value="F:phosphorelay sensor kinase activity"/>
    <property type="evidence" value="ECO:0007669"/>
    <property type="project" value="InterPro"/>
</dbReference>
<keyword evidence="6" id="KW-0812">Transmembrane</keyword>
<evidence type="ECO:0000256" key="6">
    <source>
        <dbReference type="SAM" id="Phobius"/>
    </source>
</evidence>
<dbReference type="RefSeq" id="WP_092116434.1">
    <property type="nucleotide sequence ID" value="NZ_FMXO01000001.1"/>
</dbReference>
<dbReference type="STRING" id="617002.SAMN05660653_00273"/>
<dbReference type="InterPro" id="IPR001610">
    <property type="entry name" value="PAC"/>
</dbReference>
<accession>A0A1G6A9X2</accession>
<dbReference type="CDD" id="cd00130">
    <property type="entry name" value="PAS"/>
    <property type="match status" value="2"/>
</dbReference>
<keyword evidence="3" id="KW-0597">Phosphoprotein</keyword>
<feature type="transmembrane region" description="Helical" evidence="6">
    <location>
        <begin position="121"/>
        <end position="139"/>
    </location>
</feature>
<dbReference type="InterPro" id="IPR000700">
    <property type="entry name" value="PAS-assoc_C"/>
</dbReference>
<dbReference type="InterPro" id="IPR013655">
    <property type="entry name" value="PAS_fold_3"/>
</dbReference>
<feature type="domain" description="Histidine kinase" evidence="7">
    <location>
        <begin position="694"/>
        <end position="912"/>
    </location>
</feature>
<dbReference type="InterPro" id="IPR005467">
    <property type="entry name" value="His_kinase_dom"/>
</dbReference>
<keyword evidence="6" id="KW-1133">Transmembrane helix</keyword>
<evidence type="ECO:0000256" key="1">
    <source>
        <dbReference type="ARBA" id="ARBA00000085"/>
    </source>
</evidence>
<feature type="domain" description="PAC" evidence="9">
    <location>
        <begin position="629"/>
        <end position="683"/>
    </location>
</feature>
<dbReference type="PROSITE" id="PS50109">
    <property type="entry name" value="HIS_KIN"/>
    <property type="match status" value="1"/>
</dbReference>
<feature type="domain" description="PAC" evidence="9">
    <location>
        <begin position="504"/>
        <end position="557"/>
    </location>
</feature>
<evidence type="ECO:0000259" key="7">
    <source>
        <dbReference type="PROSITE" id="PS50109"/>
    </source>
</evidence>
<dbReference type="Proteomes" id="UP000198771">
    <property type="component" value="Unassembled WGS sequence"/>
</dbReference>
<feature type="transmembrane region" description="Helical" evidence="6">
    <location>
        <begin position="151"/>
        <end position="170"/>
    </location>
</feature>
<feature type="transmembrane region" description="Helical" evidence="6">
    <location>
        <begin position="86"/>
        <end position="109"/>
    </location>
</feature>
<feature type="transmembrane region" description="Helical" evidence="6">
    <location>
        <begin position="219"/>
        <end position="244"/>
    </location>
</feature>
<feature type="domain" description="PAS" evidence="8">
    <location>
        <begin position="291"/>
        <end position="362"/>
    </location>
</feature>
<dbReference type="PANTHER" id="PTHR43304:SF1">
    <property type="entry name" value="PAC DOMAIN-CONTAINING PROTEIN"/>
    <property type="match status" value="1"/>
</dbReference>
<feature type="transmembrane region" description="Helical" evidence="6">
    <location>
        <begin position="54"/>
        <end position="79"/>
    </location>
</feature>
<keyword evidence="5" id="KW-0418">Kinase</keyword>
<name>A0A1G6A9X2_9BACT</name>
<evidence type="ECO:0000259" key="8">
    <source>
        <dbReference type="PROSITE" id="PS50112"/>
    </source>
</evidence>
<dbReference type="SMART" id="SM00388">
    <property type="entry name" value="HisKA"/>
    <property type="match status" value="1"/>
</dbReference>